<comment type="similarity">
    <text evidence="1 2">Belongs to the RNase T2 family.</text>
</comment>
<organism evidence="3 4">
    <name type="scientific">Gossypium arboreum</name>
    <name type="common">Tree cotton</name>
    <name type="synonym">Gossypium nanking</name>
    <dbReference type="NCBI Taxonomy" id="29729"/>
    <lineage>
        <taxon>Eukaryota</taxon>
        <taxon>Viridiplantae</taxon>
        <taxon>Streptophyta</taxon>
        <taxon>Embryophyta</taxon>
        <taxon>Tracheophyta</taxon>
        <taxon>Spermatophyta</taxon>
        <taxon>Magnoliopsida</taxon>
        <taxon>eudicotyledons</taxon>
        <taxon>Gunneridae</taxon>
        <taxon>Pentapetalae</taxon>
        <taxon>rosids</taxon>
        <taxon>malvids</taxon>
        <taxon>Malvales</taxon>
        <taxon>Malvaceae</taxon>
        <taxon>Malvoideae</taxon>
        <taxon>Gossypium</taxon>
    </lineage>
</organism>
<dbReference type="Gene3D" id="3.90.730.10">
    <property type="entry name" value="Ribonuclease T2-like"/>
    <property type="match status" value="1"/>
</dbReference>
<evidence type="ECO:0000313" key="3">
    <source>
        <dbReference type="EMBL" id="KAK5794899.1"/>
    </source>
</evidence>
<dbReference type="Pfam" id="PF00445">
    <property type="entry name" value="Ribonuclease_T2"/>
    <property type="match status" value="1"/>
</dbReference>
<dbReference type="PANTHER" id="PTHR11240:SF46">
    <property type="entry name" value="INTRACELLULAR RIBONUCLEASE LX-LIKE"/>
    <property type="match status" value="1"/>
</dbReference>
<keyword evidence="4" id="KW-1185">Reference proteome</keyword>
<name>A0ABR0NKX9_GOSAR</name>
<reference evidence="3 4" key="1">
    <citation type="submission" date="2023-03" db="EMBL/GenBank/DDBJ databases">
        <title>WGS of Gossypium arboreum.</title>
        <authorList>
            <person name="Yu D."/>
        </authorList>
    </citation>
    <scope>NUCLEOTIDE SEQUENCE [LARGE SCALE GENOMIC DNA]</scope>
    <source>
        <tissue evidence="3">Leaf</tissue>
    </source>
</reference>
<dbReference type="SUPFAM" id="SSF55895">
    <property type="entry name" value="Ribonuclease Rh-like"/>
    <property type="match status" value="1"/>
</dbReference>
<accession>A0ABR0NKX9</accession>
<dbReference type="EMBL" id="JARKNE010000010">
    <property type="protein sequence ID" value="KAK5794899.1"/>
    <property type="molecule type" value="Genomic_DNA"/>
</dbReference>
<evidence type="ECO:0000256" key="1">
    <source>
        <dbReference type="ARBA" id="ARBA00007469"/>
    </source>
</evidence>
<evidence type="ECO:0000313" key="4">
    <source>
        <dbReference type="Proteomes" id="UP001358586"/>
    </source>
</evidence>
<gene>
    <name evidence="3" type="ORF">PVK06_036151</name>
</gene>
<sequence>MDCKDIPERFTIRTVSPHLPDDKSVSPYCDDFTCTEIKPTSANLLEETKYCFSSIASSYNLTKNWPNLYVKKNEEIPNHLEFWKQIWKQHGMCTIPNDPYFYFGANMILYKYIIIISTDIGITSGNSKYQVGDILTKLKKKFGVYPQIACNQKHELQEIRFCFFLEGSAFYKDCPNKLDDNNN</sequence>
<dbReference type="PANTHER" id="PTHR11240">
    <property type="entry name" value="RIBONUCLEASE T2"/>
    <property type="match status" value="1"/>
</dbReference>
<dbReference type="InterPro" id="IPR036430">
    <property type="entry name" value="RNase_T2-like_sf"/>
</dbReference>
<evidence type="ECO:0000256" key="2">
    <source>
        <dbReference type="RuleBase" id="RU004328"/>
    </source>
</evidence>
<dbReference type="InterPro" id="IPR001568">
    <property type="entry name" value="RNase_T2-like"/>
</dbReference>
<dbReference type="Proteomes" id="UP001358586">
    <property type="component" value="Chromosome 10"/>
</dbReference>
<protein>
    <submittedName>
        <fullName evidence="3">Uncharacterized protein</fullName>
    </submittedName>
</protein>
<comment type="caution">
    <text evidence="3">The sequence shown here is derived from an EMBL/GenBank/DDBJ whole genome shotgun (WGS) entry which is preliminary data.</text>
</comment>
<proteinExistence type="inferred from homology"/>